<dbReference type="GO" id="GO:0000049">
    <property type="term" value="F:tRNA binding"/>
    <property type="evidence" value="ECO:0007669"/>
    <property type="project" value="InterPro"/>
</dbReference>
<dbReference type="InterPro" id="IPR044127">
    <property type="entry name" value="eIF2g_dom_2"/>
</dbReference>
<feature type="binding site" evidence="10">
    <location>
        <position position="19"/>
    </location>
    <ligand>
        <name>Mg(2+)</name>
        <dbReference type="ChEBI" id="CHEBI:18420"/>
        <label>2</label>
    </ligand>
</feature>
<dbReference type="OrthoDB" id="7798at2157"/>
<comment type="catalytic activity">
    <reaction evidence="9 10">
        <text>GTP + H2O = GDP + phosphate + H(+)</text>
        <dbReference type="Rhea" id="RHEA:19669"/>
        <dbReference type="ChEBI" id="CHEBI:15377"/>
        <dbReference type="ChEBI" id="CHEBI:15378"/>
        <dbReference type="ChEBI" id="CHEBI:37565"/>
        <dbReference type="ChEBI" id="CHEBI:43474"/>
        <dbReference type="ChEBI" id="CHEBI:58189"/>
        <dbReference type="EC" id="3.6.5.3"/>
    </reaction>
</comment>
<keyword evidence="4 10" id="KW-0547">Nucleotide-binding</keyword>
<dbReference type="SUPFAM" id="SSF50447">
    <property type="entry name" value="Translation proteins"/>
    <property type="match status" value="1"/>
</dbReference>
<sequence>MPWPQVQPEVNIGVVGHVDHGKTTLVQAITGIWTSKHSEELKRGMTIKLGYAEANIGFCESCKVPEAYVTEPSCAHCGSTEEPKFLRKVSFIDAPGHEVLMATMLSGAALMDGAILVVAANEPFPQPQTREHFFALGIINIKNLIIVQNKVDVVPKEEAIKQYKQIREFLKGTWAEGAPIIPVSALHKINIDALIESIQKYIPTPERDLSKPPIMLVIRSFDVNKPGTPYTELKGGVLGGSILQGKLEVGDEIKVLPGVRIEKSGGKVEYQPLYSKITSIRFSDLEVKEAKPGGLMAIGTELDPSYVKADSLVGSVVVKANHDVPVLFDMVIEDYQLLERVVGSKELIKVDNLKPKETIMITIGSSTTLGVIKSIKSNRIEVELKRPIVAWDKGLRAVISRQIGGRWRLVGWGLINF</sequence>
<evidence type="ECO:0000256" key="8">
    <source>
        <dbReference type="ARBA" id="ARBA00023134"/>
    </source>
</evidence>
<feature type="binding site" evidence="10">
    <location>
        <position position="74"/>
    </location>
    <ligand>
        <name>Zn(2+)</name>
        <dbReference type="ChEBI" id="CHEBI:29105"/>
    </ligand>
</feature>
<proteinExistence type="inferred from homology"/>
<evidence type="ECO:0000259" key="11">
    <source>
        <dbReference type="PROSITE" id="PS51722"/>
    </source>
</evidence>
<name>A0A650CM78_9CREN</name>
<keyword evidence="8 10" id="KW-0342">GTP-binding</keyword>
<accession>A0A650CM78</accession>
<evidence type="ECO:0000256" key="9">
    <source>
        <dbReference type="ARBA" id="ARBA00048107"/>
    </source>
</evidence>
<dbReference type="InterPro" id="IPR009001">
    <property type="entry name" value="Transl_elong_EF1A/Init_IF2_C"/>
</dbReference>
<dbReference type="AlphaFoldDB" id="A0A650CM78"/>
<evidence type="ECO:0000256" key="4">
    <source>
        <dbReference type="ARBA" id="ARBA00022741"/>
    </source>
</evidence>
<dbReference type="HAMAP" id="MF_00119">
    <property type="entry name" value="eIF_2_gamma"/>
    <property type="match status" value="1"/>
</dbReference>
<evidence type="ECO:0000313" key="13">
    <source>
        <dbReference type="Proteomes" id="UP000423396"/>
    </source>
</evidence>
<dbReference type="GO" id="GO:0003924">
    <property type="term" value="F:GTPase activity"/>
    <property type="evidence" value="ECO:0007669"/>
    <property type="project" value="InterPro"/>
</dbReference>
<dbReference type="RefSeq" id="WP_156005202.1">
    <property type="nucleotide sequence ID" value="NZ_CP045483.1"/>
</dbReference>
<dbReference type="NCBIfam" id="TIGR00231">
    <property type="entry name" value="small_GTP"/>
    <property type="match status" value="1"/>
</dbReference>
<dbReference type="GO" id="GO:0001731">
    <property type="term" value="P:formation of translation preinitiation complex"/>
    <property type="evidence" value="ECO:0007669"/>
    <property type="project" value="TreeGrafter"/>
</dbReference>
<evidence type="ECO:0000256" key="3">
    <source>
        <dbReference type="ARBA" id="ARBA00022723"/>
    </source>
</evidence>
<dbReference type="PANTHER" id="PTHR42854">
    <property type="entry name" value="EUKARYOTIC TRANSLATION INITIATION FACTOR 2 SUBUNIT 3 FAMILY MEMBER"/>
    <property type="match status" value="1"/>
</dbReference>
<dbReference type="GO" id="GO:0003743">
    <property type="term" value="F:translation initiation factor activity"/>
    <property type="evidence" value="ECO:0007669"/>
    <property type="project" value="UniProtKB-KW"/>
</dbReference>
<keyword evidence="7 10" id="KW-0648">Protein biosynthesis</keyword>
<dbReference type="GO" id="GO:0005829">
    <property type="term" value="C:cytosol"/>
    <property type="evidence" value="ECO:0007669"/>
    <property type="project" value="TreeGrafter"/>
</dbReference>
<dbReference type="KEGG" id="sazo:D1868_02515"/>
<keyword evidence="10" id="KW-0862">Zinc</keyword>
<dbReference type="PANTHER" id="PTHR42854:SF3">
    <property type="entry name" value="EUKARYOTIC TRANSLATION INITIATION FACTOR 2 SUBUNIT 3-RELATED"/>
    <property type="match status" value="1"/>
</dbReference>
<evidence type="ECO:0000256" key="5">
    <source>
        <dbReference type="ARBA" id="ARBA00022801"/>
    </source>
</evidence>
<dbReference type="Gene3D" id="3.40.50.300">
    <property type="entry name" value="P-loop containing nucleotide triphosphate hydrolases"/>
    <property type="match status" value="1"/>
</dbReference>
<dbReference type="Proteomes" id="UP000423396">
    <property type="component" value="Chromosome"/>
</dbReference>
<feature type="binding site" evidence="10">
    <location>
        <begin position="184"/>
        <end position="186"/>
    </location>
    <ligand>
        <name>GTP</name>
        <dbReference type="ChEBI" id="CHEBI:37565"/>
    </ligand>
</feature>
<dbReference type="InterPro" id="IPR009000">
    <property type="entry name" value="Transl_B-barrel_sf"/>
</dbReference>
<dbReference type="FunFam" id="2.40.30.10:FF:000075">
    <property type="entry name" value="Translation initiation factor 2 subunit gamma"/>
    <property type="match status" value="1"/>
</dbReference>
<gene>
    <name evidence="10" type="primary">eif2g</name>
    <name evidence="12" type="ORF">D1868_02515</name>
</gene>
<dbReference type="FunFam" id="2.40.30.10:FF:000009">
    <property type="entry name" value="Eukaryotic translation initiation factor 2 subunit gamma"/>
    <property type="match status" value="1"/>
</dbReference>
<feature type="binding site" evidence="10">
    <location>
        <position position="44"/>
    </location>
    <ligand>
        <name>Mg(2+)</name>
        <dbReference type="ChEBI" id="CHEBI:18420"/>
        <label>2</label>
    </ligand>
</feature>
<feature type="binding site" evidence="10">
    <location>
        <begin position="19"/>
        <end position="24"/>
    </location>
    <ligand>
        <name>GTP</name>
        <dbReference type="ChEBI" id="CHEBI:37565"/>
    </ligand>
</feature>
<dbReference type="EC" id="3.6.5.3" evidence="10"/>
<comment type="cofactor">
    <cofactor evidence="10">
        <name>Mg(2+)</name>
        <dbReference type="ChEBI" id="CHEBI:18420"/>
    </cofactor>
</comment>
<comment type="function">
    <text evidence="10">eIF-2 functions in the early steps of protein synthesis by forming a ternary complex with GTP and initiator tRNA.</text>
</comment>
<dbReference type="InterPro" id="IPR005225">
    <property type="entry name" value="Small_GTP-bd"/>
</dbReference>
<dbReference type="GO" id="GO:0046872">
    <property type="term" value="F:metal ion binding"/>
    <property type="evidence" value="ECO:0007669"/>
    <property type="project" value="UniProtKB-KW"/>
</dbReference>
<dbReference type="SUPFAM" id="SSF50465">
    <property type="entry name" value="EF-Tu/eEF-1alpha/eIF2-gamma C-terminal domain"/>
    <property type="match status" value="1"/>
</dbReference>
<keyword evidence="2 10" id="KW-0396">Initiation factor</keyword>
<feature type="binding site" evidence="10">
    <location>
        <position position="23"/>
    </location>
    <ligand>
        <name>Mg(2+)</name>
        <dbReference type="ChEBI" id="CHEBI:18420"/>
        <label>1</label>
    </ligand>
</feature>
<dbReference type="InterPro" id="IPR000795">
    <property type="entry name" value="T_Tr_GTP-bd_dom"/>
</dbReference>
<evidence type="ECO:0000313" key="12">
    <source>
        <dbReference type="EMBL" id="QGR18971.1"/>
    </source>
</evidence>
<keyword evidence="3 10" id="KW-0479">Metal-binding</keyword>
<feature type="binding site" evidence="10">
    <location>
        <begin position="149"/>
        <end position="152"/>
    </location>
    <ligand>
        <name>GTP</name>
        <dbReference type="ChEBI" id="CHEBI:37565"/>
    </ligand>
</feature>
<dbReference type="CDD" id="cd03688">
    <property type="entry name" value="eIF2_gamma_II"/>
    <property type="match status" value="1"/>
</dbReference>
<dbReference type="FunFam" id="3.40.50.300:FF:000065">
    <property type="entry name" value="Eukaryotic translation initiation factor 2 subunit gamma"/>
    <property type="match status" value="1"/>
</dbReference>
<dbReference type="InterPro" id="IPR027417">
    <property type="entry name" value="P-loop_NTPase"/>
</dbReference>
<dbReference type="Pfam" id="PF09173">
    <property type="entry name" value="eIF2_C"/>
    <property type="match status" value="1"/>
</dbReference>
<dbReference type="NCBIfam" id="TIGR03680">
    <property type="entry name" value="eif2g_arch"/>
    <property type="match status" value="1"/>
</dbReference>
<keyword evidence="5 10" id="KW-0378">Hydrolase</keyword>
<dbReference type="EMBL" id="CP045483">
    <property type="protein sequence ID" value="QGR18971.1"/>
    <property type="molecule type" value="Genomic_DNA"/>
</dbReference>
<reference evidence="12 13" key="1">
    <citation type="submission" date="2019-10" db="EMBL/GenBank/DDBJ databases">
        <title>Genome Sequences from Six Type Strain Members of the Archaeal Family Sulfolobaceae: Acidianus ambivalens, Acidianus infernus, Metallosphaera prunae, Stygiolobus azoricus, Sulfolobus metallicus, and Sulfurisphaera ohwakuensis.</title>
        <authorList>
            <person name="Counts J.A."/>
            <person name="Kelly R.M."/>
        </authorList>
    </citation>
    <scope>NUCLEOTIDE SEQUENCE [LARGE SCALE GENOMIC DNA]</scope>
    <source>
        <strain evidence="12 13">FC6</strain>
    </source>
</reference>
<dbReference type="CDD" id="cd01888">
    <property type="entry name" value="eIF2_gamma"/>
    <property type="match status" value="1"/>
</dbReference>
<dbReference type="InterPro" id="IPR015256">
    <property type="entry name" value="eIF2g_C"/>
</dbReference>
<evidence type="ECO:0000256" key="7">
    <source>
        <dbReference type="ARBA" id="ARBA00022917"/>
    </source>
</evidence>
<dbReference type="InterPro" id="IPR050543">
    <property type="entry name" value="eIF2G"/>
</dbReference>
<dbReference type="GeneID" id="42797910"/>
<dbReference type="InterPro" id="IPR044128">
    <property type="entry name" value="eIF2g_GTP-bd"/>
</dbReference>
<feature type="binding site" evidence="10">
    <location>
        <position position="62"/>
    </location>
    <ligand>
        <name>Zn(2+)</name>
        <dbReference type="ChEBI" id="CHEBI:29105"/>
    </ligand>
</feature>
<dbReference type="SUPFAM" id="SSF52540">
    <property type="entry name" value="P-loop containing nucleoside triphosphate hydrolases"/>
    <property type="match status" value="1"/>
</dbReference>
<dbReference type="CDD" id="cd15490">
    <property type="entry name" value="eIF2_gamma_III"/>
    <property type="match status" value="1"/>
</dbReference>
<dbReference type="NCBIfam" id="NF003077">
    <property type="entry name" value="PRK04000.1"/>
    <property type="match status" value="1"/>
</dbReference>
<feature type="binding site" evidence="10">
    <location>
        <position position="77"/>
    </location>
    <ligand>
        <name>Zn(2+)</name>
        <dbReference type="ChEBI" id="CHEBI:29105"/>
    </ligand>
</feature>
<keyword evidence="13" id="KW-1185">Reference proteome</keyword>
<protein>
    <recommendedName>
        <fullName evidence="10">Translation initiation factor 2 subunit gamma</fullName>
        <ecNumber evidence="10">3.6.5.3</ecNumber>
    </recommendedName>
    <alternativeName>
        <fullName evidence="10">aIF2-gamma</fullName>
    </alternativeName>
    <alternativeName>
        <fullName evidence="10">eIF-2-gamma</fullName>
    </alternativeName>
</protein>
<dbReference type="InterPro" id="IPR022424">
    <property type="entry name" value="TIF2_gsu"/>
</dbReference>
<keyword evidence="6 10" id="KW-0460">Magnesium</keyword>
<dbReference type="PROSITE" id="PS51722">
    <property type="entry name" value="G_TR_2"/>
    <property type="match status" value="1"/>
</dbReference>
<dbReference type="PRINTS" id="PR00315">
    <property type="entry name" value="ELONGATNFCT"/>
</dbReference>
<evidence type="ECO:0000256" key="10">
    <source>
        <dbReference type="HAMAP-Rule" id="MF_00119"/>
    </source>
</evidence>
<evidence type="ECO:0000256" key="1">
    <source>
        <dbReference type="ARBA" id="ARBA00005388"/>
    </source>
</evidence>
<organism evidence="12 13">
    <name type="scientific">Stygiolobus azoricus</name>
    <dbReference type="NCBI Taxonomy" id="41675"/>
    <lineage>
        <taxon>Archaea</taxon>
        <taxon>Thermoproteota</taxon>
        <taxon>Thermoprotei</taxon>
        <taxon>Sulfolobales</taxon>
        <taxon>Sulfolobaceae</taxon>
        <taxon>Stygiolobus</taxon>
    </lineage>
</organism>
<dbReference type="Pfam" id="PF00009">
    <property type="entry name" value="GTP_EFTU"/>
    <property type="match status" value="1"/>
</dbReference>
<dbReference type="Gene3D" id="2.40.30.10">
    <property type="entry name" value="Translation factors"/>
    <property type="match status" value="2"/>
</dbReference>
<evidence type="ECO:0000256" key="6">
    <source>
        <dbReference type="ARBA" id="ARBA00022842"/>
    </source>
</evidence>
<evidence type="ECO:0000256" key="2">
    <source>
        <dbReference type="ARBA" id="ARBA00022540"/>
    </source>
</evidence>
<feature type="domain" description="Tr-type G" evidence="11">
    <location>
        <begin position="7"/>
        <end position="206"/>
    </location>
</feature>
<dbReference type="GO" id="GO:0005525">
    <property type="term" value="F:GTP binding"/>
    <property type="evidence" value="ECO:0007669"/>
    <property type="project" value="UniProtKB-UniRule"/>
</dbReference>
<feature type="binding site" evidence="10">
    <location>
        <position position="46"/>
    </location>
    <ligand>
        <name>Mg(2+)</name>
        <dbReference type="ChEBI" id="CHEBI:18420"/>
        <label>1</label>
    </ligand>
</feature>
<comment type="subunit">
    <text evidence="10">Heterotrimer composed of an alpha, a beta and a gamma chain.</text>
</comment>
<dbReference type="GO" id="GO:0003746">
    <property type="term" value="F:translation elongation factor activity"/>
    <property type="evidence" value="ECO:0007669"/>
    <property type="project" value="UniProtKB-UniRule"/>
</dbReference>
<comment type="similarity">
    <text evidence="1 10">Belongs to the TRAFAC class translation factor GTPase superfamily. Classic translation factor GTPase family. EIF2G subfamily.</text>
</comment>
<feature type="binding site" evidence="10">
    <location>
        <position position="59"/>
    </location>
    <ligand>
        <name>Zn(2+)</name>
        <dbReference type="ChEBI" id="CHEBI:29105"/>
    </ligand>
</feature>